<sequence length="225" mass="25792">MKNLNFILFIASLILFQSYNGQNLDLEKLILPADPLELKNLDLANSGAGIGDESVQYSSYFTDEVQFLNFAGIPIKNEMNTNTYSGSVIRFYNKNDVESFQGYTLNIKNPESFAKILGYFLAHKNKFKLVYDNGKDHEERARIFNCQENKTVYLVLSIYNNGKASGYIDAVNDQEISLLNSRLGGTFGYYKEYLNYRKRKSTDSSYLDFIKEPGNDLYKESNNLK</sequence>
<dbReference type="AlphaFoldDB" id="A0A1M5EMB3"/>
<reference evidence="2" key="1">
    <citation type="submission" date="2016-11" db="EMBL/GenBank/DDBJ databases">
        <authorList>
            <person name="Varghese N."/>
            <person name="Submissions S."/>
        </authorList>
    </citation>
    <scope>NUCLEOTIDE SEQUENCE [LARGE SCALE GENOMIC DNA]</scope>
    <source>
        <strain evidence="2">YR203</strain>
    </source>
</reference>
<organism evidence="1 2">
    <name type="scientific">Chryseobacterium vrystaatense</name>
    <dbReference type="NCBI Taxonomy" id="307480"/>
    <lineage>
        <taxon>Bacteria</taxon>
        <taxon>Pseudomonadati</taxon>
        <taxon>Bacteroidota</taxon>
        <taxon>Flavobacteriia</taxon>
        <taxon>Flavobacteriales</taxon>
        <taxon>Weeksellaceae</taxon>
        <taxon>Chryseobacterium group</taxon>
        <taxon>Chryseobacterium</taxon>
    </lineage>
</organism>
<dbReference type="RefSeq" id="WP_073174316.1">
    <property type="nucleotide sequence ID" value="NZ_FQVE01000003.1"/>
</dbReference>
<proteinExistence type="predicted"/>
<dbReference type="EMBL" id="FQVE01000003">
    <property type="protein sequence ID" value="SHF80250.1"/>
    <property type="molecule type" value="Genomic_DNA"/>
</dbReference>
<name>A0A1M5EMB3_9FLAO</name>
<dbReference type="Proteomes" id="UP000184108">
    <property type="component" value="Unassembled WGS sequence"/>
</dbReference>
<gene>
    <name evidence="1" type="ORF">SAMN02787073_2961</name>
</gene>
<protein>
    <submittedName>
        <fullName evidence="1">Uncharacterized protein</fullName>
    </submittedName>
</protein>
<evidence type="ECO:0000313" key="1">
    <source>
        <dbReference type="EMBL" id="SHF80250.1"/>
    </source>
</evidence>
<accession>A0A1M5EMB3</accession>
<evidence type="ECO:0000313" key="2">
    <source>
        <dbReference type="Proteomes" id="UP000184108"/>
    </source>
</evidence>